<feature type="binding site" evidence="9">
    <location>
        <position position="91"/>
    </location>
    <ligand>
        <name>Mg(2+)</name>
        <dbReference type="ChEBI" id="CHEBI:18420"/>
        <label>1</label>
    </ligand>
</feature>
<comment type="cofactor">
    <cofactor evidence="9 10">
        <name>Mg(2+)</name>
        <dbReference type="ChEBI" id="CHEBI:18420"/>
    </cofactor>
</comment>
<feature type="binding site" evidence="9">
    <location>
        <position position="71"/>
    </location>
    <ligand>
        <name>substrate</name>
    </ligand>
</feature>
<dbReference type="GO" id="GO:0000287">
    <property type="term" value="F:magnesium ion binding"/>
    <property type="evidence" value="ECO:0007669"/>
    <property type="project" value="UniProtKB-UniRule"/>
</dbReference>
<dbReference type="InterPro" id="IPR000760">
    <property type="entry name" value="Inositol_monophosphatase-like"/>
</dbReference>
<feature type="binding site" evidence="9">
    <location>
        <position position="71"/>
    </location>
    <ligand>
        <name>Mg(2+)</name>
        <dbReference type="ChEBI" id="CHEBI:18420"/>
        <label>1</label>
    </ligand>
</feature>
<evidence type="ECO:0000256" key="5">
    <source>
        <dbReference type="ARBA" id="ARBA00022723"/>
    </source>
</evidence>
<keyword evidence="5 9" id="KW-0479">Metal-binding</keyword>
<evidence type="ECO:0000256" key="7">
    <source>
        <dbReference type="ARBA" id="ARBA00022842"/>
    </source>
</evidence>
<comment type="subcellular location">
    <subcellularLocation>
        <location evidence="9">Cell inner membrane</location>
        <topology evidence="9">Peripheral membrane protein</topology>
        <orientation evidence="9">Cytoplasmic side</orientation>
    </subcellularLocation>
</comment>
<proteinExistence type="inferred from homology"/>
<keyword evidence="6 9" id="KW-0378">Hydrolase</keyword>
<dbReference type="GO" id="GO:0050427">
    <property type="term" value="P:3'-phosphoadenosine 5'-phosphosulfate metabolic process"/>
    <property type="evidence" value="ECO:0007669"/>
    <property type="project" value="TreeGrafter"/>
</dbReference>
<evidence type="ECO:0000256" key="1">
    <source>
        <dbReference type="ARBA" id="ARBA00001625"/>
    </source>
</evidence>
<dbReference type="GO" id="GO:0005886">
    <property type="term" value="C:plasma membrane"/>
    <property type="evidence" value="ECO:0007669"/>
    <property type="project" value="UniProtKB-SubCell"/>
</dbReference>
<dbReference type="GO" id="GO:0008441">
    <property type="term" value="F:3'(2'),5'-bisphosphate nucleotidase activity"/>
    <property type="evidence" value="ECO:0007669"/>
    <property type="project" value="UniProtKB-UniRule"/>
</dbReference>
<comment type="similarity">
    <text evidence="2 9">Belongs to the inositol monophosphatase superfamily. CysQ family.</text>
</comment>
<name>A0AB33Z1F1_9GAMM</name>
<keyword evidence="12" id="KW-1185">Reference proteome</keyword>
<dbReference type="SUPFAM" id="SSF56655">
    <property type="entry name" value="Carbohydrate phosphatase"/>
    <property type="match status" value="1"/>
</dbReference>
<dbReference type="Proteomes" id="UP000015462">
    <property type="component" value="Unassembled WGS sequence"/>
</dbReference>
<keyword evidence="8 9" id="KW-0472">Membrane</keyword>
<feature type="binding site" evidence="10">
    <location>
        <position position="71"/>
    </location>
    <ligand>
        <name>Mg(2+)</name>
        <dbReference type="ChEBI" id="CHEBI:18420"/>
        <label>1</label>
        <note>catalytic</note>
    </ligand>
</feature>
<dbReference type="PROSITE" id="PS00629">
    <property type="entry name" value="IMP_1"/>
    <property type="match status" value="1"/>
</dbReference>
<evidence type="ECO:0000256" key="8">
    <source>
        <dbReference type="ARBA" id="ARBA00023136"/>
    </source>
</evidence>
<gene>
    <name evidence="9" type="primary">cysQ</name>
    <name evidence="11" type="ORF">L196_07089</name>
</gene>
<feature type="binding site" evidence="9">
    <location>
        <position position="216"/>
    </location>
    <ligand>
        <name>Mg(2+)</name>
        <dbReference type="ChEBI" id="CHEBI:18420"/>
        <label>2</label>
    </ligand>
</feature>
<dbReference type="PANTHER" id="PTHR43028:SF5">
    <property type="entry name" value="3'(2'),5'-BISPHOSPHATE NUCLEOTIDASE 1"/>
    <property type="match status" value="1"/>
</dbReference>
<organism evidence="11 12">
    <name type="scientific">Cycloclasticus pugetii</name>
    <dbReference type="NCBI Taxonomy" id="34068"/>
    <lineage>
        <taxon>Bacteria</taxon>
        <taxon>Pseudomonadati</taxon>
        <taxon>Pseudomonadota</taxon>
        <taxon>Gammaproteobacteria</taxon>
        <taxon>Thiotrichales</taxon>
        <taxon>Piscirickettsiaceae</taxon>
        <taxon>Cycloclasticus</taxon>
    </lineage>
</organism>
<dbReference type="InterPro" id="IPR020583">
    <property type="entry name" value="Inositol_monoP_metal-BS"/>
</dbReference>
<sequence length="261" mass="29166">MLDNINIEDIVALAKKAGDAIMDIYQKDFEVEFKADQSPLTEADTAAHKIIEQGLKELDQKNNRLIPLMSEEGKNIPYQDRKDWDYFWMVDPVDGTKEFIKKNGEFTVNIALINQGMPVLGVVYAPALGQMYWAKQGEGAFKDGQALPLKRAEQRDSYKVVASRSHLSDETKKFIDEIKTEKVKELVSIGSSLKLCLVAEGEADIYPRLGPTMEWDTAAAHAVVLCAGMKVCEFNKGGISKPLVYNKQNLLNPFFIVSSIS</sequence>
<dbReference type="InterPro" id="IPR050725">
    <property type="entry name" value="CysQ/Inositol_MonoPase"/>
</dbReference>
<keyword evidence="7 9" id="KW-0460">Magnesium</keyword>
<evidence type="ECO:0000256" key="10">
    <source>
        <dbReference type="PIRSR" id="PIRSR600760-2"/>
    </source>
</evidence>
<dbReference type="Gene3D" id="3.40.190.80">
    <property type="match status" value="1"/>
</dbReference>
<feature type="binding site" evidence="10">
    <location>
        <position position="94"/>
    </location>
    <ligand>
        <name>Mg(2+)</name>
        <dbReference type="ChEBI" id="CHEBI:18420"/>
        <label>1</label>
        <note>catalytic</note>
    </ligand>
</feature>
<dbReference type="AlphaFoldDB" id="A0AB33Z1F1"/>
<evidence type="ECO:0000313" key="11">
    <source>
        <dbReference type="EMBL" id="EPD12908.1"/>
    </source>
</evidence>
<protein>
    <recommendedName>
        <fullName evidence="9">3'(2'),5'-bisphosphate nucleotidase CysQ</fullName>
        <ecNumber evidence="9">3.1.3.7</ecNumber>
    </recommendedName>
    <alternativeName>
        <fullName evidence="9">3'(2'),5-bisphosphonucleoside 3'(2')-phosphohydrolase</fullName>
    </alternativeName>
    <alternativeName>
        <fullName evidence="9">3'-phosphoadenosine 5'-phosphate phosphatase</fullName>
        <shortName evidence="9">PAP phosphatase</shortName>
    </alternativeName>
</protein>
<feature type="binding site" evidence="9">
    <location>
        <begin position="93"/>
        <end position="96"/>
    </location>
    <ligand>
        <name>substrate</name>
    </ligand>
</feature>
<dbReference type="PRINTS" id="PR00377">
    <property type="entry name" value="IMPHPHTASES"/>
</dbReference>
<feature type="binding site" evidence="10">
    <location>
        <position position="216"/>
    </location>
    <ligand>
        <name>Mg(2+)</name>
        <dbReference type="ChEBI" id="CHEBI:18420"/>
        <label>1</label>
        <note>catalytic</note>
    </ligand>
</feature>
<evidence type="ECO:0000256" key="9">
    <source>
        <dbReference type="HAMAP-Rule" id="MF_02095"/>
    </source>
</evidence>
<evidence type="ECO:0000256" key="2">
    <source>
        <dbReference type="ARBA" id="ARBA00005289"/>
    </source>
</evidence>
<dbReference type="EMBL" id="ASHL01000005">
    <property type="protein sequence ID" value="EPD12908.1"/>
    <property type="molecule type" value="Genomic_DNA"/>
</dbReference>
<reference evidence="11 12" key="1">
    <citation type="journal article" date="2013" name="Genome Announc.">
        <title>Genome Sequence of the Pyrene- and Fluoranthene-Degrading Bacterium Cycloclasticus sp. Strain PY97M.</title>
        <authorList>
            <person name="Cui Z."/>
            <person name="Xu G."/>
            <person name="Li Q."/>
            <person name="Gao W."/>
            <person name="Zheng L."/>
        </authorList>
    </citation>
    <scope>NUCLEOTIDE SEQUENCE [LARGE SCALE GENOMIC DNA]</scope>
    <source>
        <strain evidence="11 12">PY97M</strain>
    </source>
</reference>
<dbReference type="EC" id="3.1.3.7" evidence="9"/>
<dbReference type="PANTHER" id="PTHR43028">
    <property type="entry name" value="3'(2'),5'-BISPHOSPHATE NUCLEOTIDASE 1"/>
    <property type="match status" value="1"/>
</dbReference>
<keyword evidence="4 9" id="KW-0997">Cell inner membrane</keyword>
<feature type="binding site" evidence="9">
    <location>
        <position position="93"/>
    </location>
    <ligand>
        <name>Mg(2+)</name>
        <dbReference type="ChEBI" id="CHEBI:18420"/>
        <label>1</label>
    </ligand>
</feature>
<dbReference type="CDD" id="cd01638">
    <property type="entry name" value="CysQ"/>
    <property type="match status" value="1"/>
</dbReference>
<dbReference type="Pfam" id="PF00459">
    <property type="entry name" value="Inositol_P"/>
    <property type="match status" value="1"/>
</dbReference>
<evidence type="ECO:0000256" key="4">
    <source>
        <dbReference type="ARBA" id="ARBA00022519"/>
    </source>
</evidence>
<comment type="catalytic activity">
    <reaction evidence="1 9">
        <text>adenosine 3',5'-bisphosphate + H2O = AMP + phosphate</text>
        <dbReference type="Rhea" id="RHEA:10040"/>
        <dbReference type="ChEBI" id="CHEBI:15377"/>
        <dbReference type="ChEBI" id="CHEBI:43474"/>
        <dbReference type="ChEBI" id="CHEBI:58343"/>
        <dbReference type="ChEBI" id="CHEBI:456215"/>
        <dbReference type="EC" id="3.1.3.7"/>
    </reaction>
</comment>
<dbReference type="Gene3D" id="3.30.540.10">
    <property type="entry name" value="Fructose-1,6-Bisphosphatase, subunit A, domain 1"/>
    <property type="match status" value="1"/>
</dbReference>
<dbReference type="RefSeq" id="WP_016390472.1">
    <property type="nucleotide sequence ID" value="NZ_KE646808.1"/>
</dbReference>
<evidence type="ECO:0000313" key="12">
    <source>
        <dbReference type="Proteomes" id="UP000015462"/>
    </source>
</evidence>
<comment type="caution">
    <text evidence="11">The sequence shown here is derived from an EMBL/GenBank/DDBJ whole genome shotgun (WGS) entry which is preliminary data.</text>
</comment>
<comment type="function">
    <text evidence="9">Converts adenosine-3',5'-bisphosphate (PAP) to AMP.</text>
</comment>
<evidence type="ECO:0000256" key="6">
    <source>
        <dbReference type="ARBA" id="ARBA00022801"/>
    </source>
</evidence>
<dbReference type="GO" id="GO:0000103">
    <property type="term" value="P:sulfate assimilation"/>
    <property type="evidence" value="ECO:0007669"/>
    <property type="project" value="TreeGrafter"/>
</dbReference>
<feature type="binding site" evidence="10">
    <location>
        <position position="91"/>
    </location>
    <ligand>
        <name>Mg(2+)</name>
        <dbReference type="ChEBI" id="CHEBI:18420"/>
        <label>1</label>
        <note>catalytic</note>
    </ligand>
</feature>
<feature type="binding site" evidence="9">
    <location>
        <position position="216"/>
    </location>
    <ligand>
        <name>substrate</name>
    </ligand>
</feature>
<keyword evidence="3 9" id="KW-1003">Cell membrane</keyword>
<feature type="binding site" evidence="9">
    <location>
        <position position="94"/>
    </location>
    <ligand>
        <name>Mg(2+)</name>
        <dbReference type="ChEBI" id="CHEBI:18420"/>
        <label>2</label>
    </ligand>
</feature>
<dbReference type="InterPro" id="IPR006240">
    <property type="entry name" value="CysQ"/>
</dbReference>
<dbReference type="FunFam" id="3.30.540.10:FF:000007">
    <property type="entry name" value="3'(2'),5'-bisphosphate nucleotidase CysQ"/>
    <property type="match status" value="1"/>
</dbReference>
<feature type="binding site" evidence="9">
    <location>
        <position position="91"/>
    </location>
    <ligand>
        <name>Mg(2+)</name>
        <dbReference type="ChEBI" id="CHEBI:18420"/>
        <label>2</label>
    </ligand>
</feature>
<accession>A0AB33Z1F1</accession>
<dbReference type="HAMAP" id="MF_02095">
    <property type="entry name" value="CysQ"/>
    <property type="match status" value="1"/>
</dbReference>
<dbReference type="NCBIfam" id="TIGR01331">
    <property type="entry name" value="bisphos_cysQ"/>
    <property type="match status" value="1"/>
</dbReference>
<evidence type="ECO:0000256" key="3">
    <source>
        <dbReference type="ARBA" id="ARBA00022475"/>
    </source>
</evidence>